<evidence type="ECO:0000313" key="3">
    <source>
        <dbReference type="Proteomes" id="UP000824242"/>
    </source>
</evidence>
<gene>
    <name evidence="2" type="ORF">IAB89_09710</name>
</gene>
<feature type="region of interest" description="Disordered" evidence="1">
    <location>
        <begin position="168"/>
        <end position="187"/>
    </location>
</feature>
<accession>A0A9D1DF57</accession>
<dbReference type="Proteomes" id="UP000824242">
    <property type="component" value="Unassembled WGS sequence"/>
</dbReference>
<dbReference type="EMBL" id="DVGZ01000106">
    <property type="protein sequence ID" value="HIR47912.1"/>
    <property type="molecule type" value="Genomic_DNA"/>
</dbReference>
<reference evidence="2" key="1">
    <citation type="submission" date="2020-10" db="EMBL/GenBank/DDBJ databases">
        <authorList>
            <person name="Gilroy R."/>
        </authorList>
    </citation>
    <scope>NUCLEOTIDE SEQUENCE</scope>
    <source>
        <strain evidence="2">ChiSxjej1B13-7958</strain>
    </source>
</reference>
<reference evidence="2" key="2">
    <citation type="journal article" date="2021" name="PeerJ">
        <title>Extensive microbial diversity within the chicken gut microbiome revealed by metagenomics and culture.</title>
        <authorList>
            <person name="Gilroy R."/>
            <person name="Ravi A."/>
            <person name="Getino M."/>
            <person name="Pursley I."/>
            <person name="Horton D.L."/>
            <person name="Alikhan N.F."/>
            <person name="Baker D."/>
            <person name="Gharbi K."/>
            <person name="Hall N."/>
            <person name="Watson M."/>
            <person name="Adriaenssens E.M."/>
            <person name="Foster-Nyarko E."/>
            <person name="Jarju S."/>
            <person name="Secka A."/>
            <person name="Antonio M."/>
            <person name="Oren A."/>
            <person name="Chaudhuri R.R."/>
            <person name="La Ragione R."/>
            <person name="Hildebrand F."/>
            <person name="Pallen M.J."/>
        </authorList>
    </citation>
    <scope>NUCLEOTIDE SEQUENCE</scope>
    <source>
        <strain evidence="2">ChiSxjej1B13-7958</strain>
    </source>
</reference>
<sequence length="187" mass="21027">MLLEMTDVILIALFIEAIVNALKPIWTKGETQLTVSEYVSMGMGVLLAVTCKINMLAYVVDIAYPLWVEYVFYALTGIAIGRGTNFLYDLWNKLKEWQGGHTLPGVAVEDVMELDHEEPDMEITHWPLEMIVGFARANGLALPDNMPTDEQAARRYLIDYMFHDEETGADTAEEVEQKQPPEAGDAE</sequence>
<name>A0A9D1DF57_9FIRM</name>
<evidence type="ECO:0000313" key="2">
    <source>
        <dbReference type="EMBL" id="HIR47912.1"/>
    </source>
</evidence>
<comment type="caution">
    <text evidence="2">The sequence shown here is derived from an EMBL/GenBank/DDBJ whole genome shotgun (WGS) entry which is preliminary data.</text>
</comment>
<organism evidence="2 3">
    <name type="scientific">Candidatus Caccousia avicola</name>
    <dbReference type="NCBI Taxonomy" id="2840721"/>
    <lineage>
        <taxon>Bacteria</taxon>
        <taxon>Bacillati</taxon>
        <taxon>Bacillota</taxon>
        <taxon>Clostridia</taxon>
        <taxon>Eubacteriales</taxon>
        <taxon>Oscillospiraceae</taxon>
        <taxon>Oscillospiraceae incertae sedis</taxon>
        <taxon>Candidatus Caccousia</taxon>
    </lineage>
</organism>
<dbReference type="AlphaFoldDB" id="A0A9D1DF57"/>
<proteinExistence type="predicted"/>
<protein>
    <submittedName>
        <fullName evidence="2">Uncharacterized protein</fullName>
    </submittedName>
</protein>
<evidence type="ECO:0000256" key="1">
    <source>
        <dbReference type="SAM" id="MobiDB-lite"/>
    </source>
</evidence>